<proteinExistence type="predicted"/>
<evidence type="ECO:0000313" key="2">
    <source>
        <dbReference type="Proteomes" id="UP000466431"/>
    </source>
</evidence>
<gene>
    <name evidence="1" type="ORF">MCEL_44320</name>
</gene>
<dbReference type="AlphaFoldDB" id="A0A1X0BVX9"/>
<organism evidence="1 2">
    <name type="scientific">Mycolicibacterium celeriflavum</name>
    <name type="common">Mycobacterium celeriflavum</name>
    <dbReference type="NCBI Taxonomy" id="1249101"/>
    <lineage>
        <taxon>Bacteria</taxon>
        <taxon>Bacillati</taxon>
        <taxon>Actinomycetota</taxon>
        <taxon>Actinomycetes</taxon>
        <taxon>Mycobacteriales</taxon>
        <taxon>Mycobacteriaceae</taxon>
        <taxon>Mycolicibacterium</taxon>
    </lineage>
</organism>
<reference evidence="1 2" key="1">
    <citation type="journal article" date="2019" name="Emerg. Microbes Infect.">
        <title>Comprehensive subspecies identification of 175 nontuberculous mycobacteria species based on 7547 genomic profiles.</title>
        <authorList>
            <person name="Matsumoto Y."/>
            <person name="Kinjo T."/>
            <person name="Motooka D."/>
            <person name="Nabeya D."/>
            <person name="Jung N."/>
            <person name="Uechi K."/>
            <person name="Horii T."/>
            <person name="Iida T."/>
            <person name="Fujita J."/>
            <person name="Nakamura S."/>
        </authorList>
    </citation>
    <scope>NUCLEOTIDE SEQUENCE [LARGE SCALE GENOMIC DNA]</scope>
    <source>
        <strain evidence="1 2">JCM 18439</strain>
    </source>
</reference>
<dbReference type="KEGG" id="mcee:MCEL_44320"/>
<keyword evidence="2" id="KW-1185">Reference proteome</keyword>
<name>A0A1X0BVX9_MYCCF</name>
<evidence type="ECO:0000313" key="1">
    <source>
        <dbReference type="EMBL" id="BBY46137.1"/>
    </source>
</evidence>
<protein>
    <submittedName>
        <fullName evidence="1">Uncharacterized protein</fullName>
    </submittedName>
</protein>
<dbReference type="RefSeq" id="WP_067221553.1">
    <property type="nucleotide sequence ID" value="NZ_AP022591.1"/>
</dbReference>
<dbReference type="Proteomes" id="UP000466431">
    <property type="component" value="Chromosome"/>
</dbReference>
<dbReference type="OrthoDB" id="4641797at2"/>
<dbReference type="EMBL" id="AP022591">
    <property type="protein sequence ID" value="BBY46137.1"/>
    <property type="molecule type" value="Genomic_DNA"/>
</dbReference>
<accession>A0A1X0BVX9</accession>
<sequence>MSLSTALRVASIVIVVKAVLIGAVYWRRAVLMGRPVDAGVIASTVLAGVVGVAVVITAIAVLARYLRDHR</sequence>